<protein>
    <submittedName>
        <fullName evidence="2">Uncharacterized protein</fullName>
    </submittedName>
</protein>
<dbReference type="AlphaFoldDB" id="A0A9E7KF67"/>
<gene>
    <name evidence="2" type="ORF">MUK42_34621</name>
</gene>
<keyword evidence="3" id="KW-1185">Reference proteome</keyword>
<organism evidence="2 3">
    <name type="scientific">Musa troglodytarum</name>
    <name type="common">fe'i banana</name>
    <dbReference type="NCBI Taxonomy" id="320322"/>
    <lineage>
        <taxon>Eukaryota</taxon>
        <taxon>Viridiplantae</taxon>
        <taxon>Streptophyta</taxon>
        <taxon>Embryophyta</taxon>
        <taxon>Tracheophyta</taxon>
        <taxon>Spermatophyta</taxon>
        <taxon>Magnoliopsida</taxon>
        <taxon>Liliopsida</taxon>
        <taxon>Zingiberales</taxon>
        <taxon>Musaceae</taxon>
        <taxon>Musa</taxon>
    </lineage>
</organism>
<reference evidence="2" key="1">
    <citation type="submission" date="2022-05" db="EMBL/GenBank/DDBJ databases">
        <title>The Musa troglodytarum L. genome provides insights into the mechanism of non-climacteric behaviour and enrichment of carotenoids.</title>
        <authorList>
            <person name="Wang J."/>
        </authorList>
    </citation>
    <scope>NUCLEOTIDE SEQUENCE</scope>
    <source>
        <tissue evidence="2">Leaf</tissue>
    </source>
</reference>
<dbReference type="EMBL" id="CP097508">
    <property type="protein sequence ID" value="URE13520.1"/>
    <property type="molecule type" value="Genomic_DNA"/>
</dbReference>
<evidence type="ECO:0000313" key="2">
    <source>
        <dbReference type="EMBL" id="URE13520.1"/>
    </source>
</evidence>
<feature type="compositionally biased region" description="Polar residues" evidence="1">
    <location>
        <begin position="78"/>
        <end position="89"/>
    </location>
</feature>
<name>A0A9E7KF67_9LILI</name>
<evidence type="ECO:0000313" key="3">
    <source>
        <dbReference type="Proteomes" id="UP001055439"/>
    </source>
</evidence>
<dbReference type="Proteomes" id="UP001055439">
    <property type="component" value="Chromosome 6"/>
</dbReference>
<accession>A0A9E7KF67</accession>
<feature type="region of interest" description="Disordered" evidence="1">
    <location>
        <begin position="67"/>
        <end position="89"/>
    </location>
</feature>
<proteinExistence type="predicted"/>
<evidence type="ECO:0000256" key="1">
    <source>
        <dbReference type="SAM" id="MobiDB-lite"/>
    </source>
</evidence>
<sequence>MVPISFCWSLLETVAAPPYIKGAFCSPSLLSAPLLSAFSLSLARGDLHPFCVLCLYFVALIDPKASLGPPPDGLLTLENGTGSPSSRST</sequence>